<dbReference type="KEGG" id="mym:A176_004186"/>
<sequence length="72" mass="7936">MAPLTAHQVQDSTRRVESFGNERTHAALQVRPLRVSRHHTCHGTPSRKETKPTLHSALARCVNLGAGETRGN</sequence>
<reference evidence="2 3" key="1">
    <citation type="journal article" date="2016" name="PLoS ONE">
        <title>Complete Genome Sequence and Comparative Genomics of a Novel Myxobacterium Myxococcus hansupus.</title>
        <authorList>
            <person name="Sharma G."/>
            <person name="Narwani T."/>
            <person name="Subramanian S."/>
        </authorList>
    </citation>
    <scope>NUCLEOTIDE SEQUENCE [LARGE SCALE GENOMIC DNA]</scope>
    <source>
        <strain evidence="3">mixupus</strain>
    </source>
</reference>
<gene>
    <name evidence="2" type="ORF">A176_004186</name>
</gene>
<keyword evidence="3" id="KW-1185">Reference proteome</keyword>
<dbReference type="EMBL" id="CP012109">
    <property type="protein sequence ID" value="AKQ67274.1"/>
    <property type="molecule type" value="Genomic_DNA"/>
</dbReference>
<dbReference type="Proteomes" id="UP000009026">
    <property type="component" value="Chromosome"/>
</dbReference>
<proteinExistence type="predicted"/>
<feature type="region of interest" description="Disordered" evidence="1">
    <location>
        <begin position="1"/>
        <end position="24"/>
    </location>
</feature>
<accession>A0A0H4WWT2</accession>
<organism evidence="2 3">
    <name type="scientific">Pseudomyxococcus hansupus</name>
    <dbReference type="NCBI Taxonomy" id="1297742"/>
    <lineage>
        <taxon>Bacteria</taxon>
        <taxon>Pseudomonadati</taxon>
        <taxon>Myxococcota</taxon>
        <taxon>Myxococcia</taxon>
        <taxon>Myxococcales</taxon>
        <taxon>Cystobacterineae</taxon>
        <taxon>Myxococcaceae</taxon>
        <taxon>Pseudomyxococcus</taxon>
    </lineage>
</organism>
<feature type="compositionally biased region" description="Basic and acidic residues" evidence="1">
    <location>
        <begin position="12"/>
        <end position="24"/>
    </location>
</feature>
<dbReference type="STRING" id="1297742.A176_004186"/>
<name>A0A0H4WWT2_9BACT</name>
<evidence type="ECO:0000313" key="2">
    <source>
        <dbReference type="EMBL" id="AKQ67274.1"/>
    </source>
</evidence>
<dbReference type="AlphaFoldDB" id="A0A0H4WWT2"/>
<evidence type="ECO:0000256" key="1">
    <source>
        <dbReference type="SAM" id="MobiDB-lite"/>
    </source>
</evidence>
<evidence type="ECO:0000313" key="3">
    <source>
        <dbReference type="Proteomes" id="UP000009026"/>
    </source>
</evidence>
<protein>
    <submittedName>
        <fullName evidence="2">Uncharacterized protein</fullName>
    </submittedName>
</protein>